<feature type="region of interest" description="Disordered" evidence="1">
    <location>
        <begin position="154"/>
        <end position="225"/>
    </location>
</feature>
<keyword evidence="3" id="KW-1185">Reference proteome</keyword>
<dbReference type="EMBL" id="MU853762">
    <property type="protein sequence ID" value="KAK3943974.1"/>
    <property type="molecule type" value="Genomic_DNA"/>
</dbReference>
<proteinExistence type="predicted"/>
<reference evidence="3" key="1">
    <citation type="journal article" date="2023" name="Mol. Phylogenet. Evol.">
        <title>Genome-scale phylogeny and comparative genomics of the fungal order Sordariales.</title>
        <authorList>
            <person name="Hensen N."/>
            <person name="Bonometti L."/>
            <person name="Westerberg I."/>
            <person name="Brannstrom I.O."/>
            <person name="Guillou S."/>
            <person name="Cros-Aarteil S."/>
            <person name="Calhoun S."/>
            <person name="Haridas S."/>
            <person name="Kuo A."/>
            <person name="Mondo S."/>
            <person name="Pangilinan J."/>
            <person name="Riley R."/>
            <person name="LaButti K."/>
            <person name="Andreopoulos B."/>
            <person name="Lipzen A."/>
            <person name="Chen C."/>
            <person name="Yan M."/>
            <person name="Daum C."/>
            <person name="Ng V."/>
            <person name="Clum A."/>
            <person name="Steindorff A."/>
            <person name="Ohm R.A."/>
            <person name="Martin F."/>
            <person name="Silar P."/>
            <person name="Natvig D.O."/>
            <person name="Lalanne C."/>
            <person name="Gautier V."/>
            <person name="Ament-Velasquez S.L."/>
            <person name="Kruys A."/>
            <person name="Hutchinson M.I."/>
            <person name="Powell A.J."/>
            <person name="Barry K."/>
            <person name="Miller A.N."/>
            <person name="Grigoriev I.V."/>
            <person name="Debuchy R."/>
            <person name="Gladieux P."/>
            <person name="Hiltunen Thoren M."/>
            <person name="Johannesson H."/>
        </authorList>
    </citation>
    <scope>NUCLEOTIDE SEQUENCE [LARGE SCALE GENOMIC DNA]</scope>
    <source>
        <strain evidence="3">CBS 340.73</strain>
    </source>
</reference>
<organism evidence="2 3">
    <name type="scientific">Diplogelasinospora grovesii</name>
    <dbReference type="NCBI Taxonomy" id="303347"/>
    <lineage>
        <taxon>Eukaryota</taxon>
        <taxon>Fungi</taxon>
        <taxon>Dikarya</taxon>
        <taxon>Ascomycota</taxon>
        <taxon>Pezizomycotina</taxon>
        <taxon>Sordariomycetes</taxon>
        <taxon>Sordariomycetidae</taxon>
        <taxon>Sordariales</taxon>
        <taxon>Diplogelasinosporaceae</taxon>
        <taxon>Diplogelasinospora</taxon>
    </lineage>
</organism>
<comment type="caution">
    <text evidence="2">The sequence shown here is derived from an EMBL/GenBank/DDBJ whole genome shotgun (WGS) entry which is preliminary data.</text>
</comment>
<dbReference type="Proteomes" id="UP001303473">
    <property type="component" value="Unassembled WGS sequence"/>
</dbReference>
<accession>A0AAN6NDY3</accession>
<gene>
    <name evidence="2" type="ORF">QBC46DRAFT_14842</name>
</gene>
<feature type="compositionally biased region" description="Low complexity" evidence="1">
    <location>
        <begin position="165"/>
        <end position="194"/>
    </location>
</feature>
<evidence type="ECO:0000313" key="2">
    <source>
        <dbReference type="EMBL" id="KAK3943974.1"/>
    </source>
</evidence>
<name>A0AAN6NDY3_9PEZI</name>
<protein>
    <submittedName>
        <fullName evidence="2">Uncharacterized protein</fullName>
    </submittedName>
</protein>
<evidence type="ECO:0000256" key="1">
    <source>
        <dbReference type="SAM" id="MobiDB-lite"/>
    </source>
</evidence>
<dbReference type="AlphaFoldDB" id="A0AAN6NDY3"/>
<feature type="compositionally biased region" description="Basic and acidic residues" evidence="1">
    <location>
        <begin position="199"/>
        <end position="225"/>
    </location>
</feature>
<evidence type="ECO:0000313" key="3">
    <source>
        <dbReference type="Proteomes" id="UP001303473"/>
    </source>
</evidence>
<sequence length="225" mass="24384">MNSTRISLSRIAGLEFLDEYEYISLYPTLASSDLISSPFNRTQRPTNRNGAPRAMDTPLARAGRLLRALKILPLRVHLNPGPADSVSRRGNPLPSPAEDEFELLSYGPILHLGGLSPHQSRRGATPTTGAIADGIIVESGLRLRHVADRSSAGDIYIGSCSRPASPTLSTHSTTSTGTASSRPISSSSSSSSSSDDGNDVLRRRGDPRSTRQRTESEIVWRQYWD</sequence>